<dbReference type="GO" id="GO:0016779">
    <property type="term" value="F:nucleotidyltransferase activity"/>
    <property type="evidence" value="ECO:0007669"/>
    <property type="project" value="UniProtKB-KW"/>
</dbReference>
<evidence type="ECO:0000256" key="5">
    <source>
        <dbReference type="ARBA" id="ARBA00022723"/>
    </source>
</evidence>
<evidence type="ECO:0000256" key="4">
    <source>
        <dbReference type="ARBA" id="ARBA00022695"/>
    </source>
</evidence>
<keyword evidence="8" id="KW-0460">Magnesium</keyword>
<dbReference type="InterPro" id="IPR052038">
    <property type="entry name" value="Type-VII_TA_antitoxin"/>
</dbReference>
<dbReference type="AlphaFoldDB" id="A0A1J5P223"/>
<dbReference type="PANTHER" id="PTHR33571">
    <property type="entry name" value="SSL8005 PROTEIN"/>
    <property type="match status" value="1"/>
</dbReference>
<evidence type="ECO:0000256" key="2">
    <source>
        <dbReference type="ARBA" id="ARBA00022649"/>
    </source>
</evidence>
<keyword evidence="7" id="KW-0067">ATP-binding</keyword>
<keyword evidence="5" id="KW-0479">Metal-binding</keyword>
<dbReference type="PANTHER" id="PTHR33571:SF12">
    <property type="entry name" value="BSL3053 PROTEIN"/>
    <property type="match status" value="1"/>
</dbReference>
<name>A0A1J5P223_9ZZZZ</name>
<evidence type="ECO:0000256" key="8">
    <source>
        <dbReference type="ARBA" id="ARBA00022842"/>
    </source>
</evidence>
<dbReference type="Pfam" id="PF01909">
    <property type="entry name" value="NTP_transf_2"/>
    <property type="match status" value="1"/>
</dbReference>
<dbReference type="GO" id="GO:0046872">
    <property type="term" value="F:metal ion binding"/>
    <property type="evidence" value="ECO:0007669"/>
    <property type="project" value="UniProtKB-KW"/>
</dbReference>
<evidence type="ECO:0000256" key="6">
    <source>
        <dbReference type="ARBA" id="ARBA00022741"/>
    </source>
</evidence>
<keyword evidence="2" id="KW-1277">Toxin-antitoxin system</keyword>
<comment type="similarity">
    <text evidence="9">Belongs to the MntA antitoxin family.</text>
</comment>
<reference evidence="11" key="1">
    <citation type="submission" date="2016-10" db="EMBL/GenBank/DDBJ databases">
        <title>Sequence of Gallionella enrichment culture.</title>
        <authorList>
            <person name="Poehlein A."/>
            <person name="Muehling M."/>
            <person name="Daniel R."/>
        </authorList>
    </citation>
    <scope>NUCLEOTIDE SEQUENCE</scope>
</reference>
<comment type="caution">
    <text evidence="11">The sequence shown here is derived from an EMBL/GenBank/DDBJ whole genome shotgun (WGS) entry which is preliminary data.</text>
</comment>
<dbReference type="InterPro" id="IPR002934">
    <property type="entry name" value="Polymerase_NTP_transf_dom"/>
</dbReference>
<dbReference type="SUPFAM" id="SSF81301">
    <property type="entry name" value="Nucleotidyltransferase"/>
    <property type="match status" value="1"/>
</dbReference>
<dbReference type="Gene3D" id="3.30.460.10">
    <property type="entry name" value="Beta Polymerase, domain 2"/>
    <property type="match status" value="1"/>
</dbReference>
<dbReference type="InterPro" id="IPR043519">
    <property type="entry name" value="NT_sf"/>
</dbReference>
<accession>A0A1J5P223</accession>
<dbReference type="EMBL" id="MLJW01007547">
    <property type="protein sequence ID" value="OIQ65166.1"/>
    <property type="molecule type" value="Genomic_DNA"/>
</dbReference>
<evidence type="ECO:0000256" key="1">
    <source>
        <dbReference type="ARBA" id="ARBA00001946"/>
    </source>
</evidence>
<evidence type="ECO:0000256" key="9">
    <source>
        <dbReference type="ARBA" id="ARBA00038276"/>
    </source>
</evidence>
<evidence type="ECO:0000313" key="11">
    <source>
        <dbReference type="EMBL" id="OIQ65166.1"/>
    </source>
</evidence>
<protein>
    <submittedName>
        <fullName evidence="11">Nucleotidyltransferase domain protein</fullName>
    </submittedName>
</protein>
<evidence type="ECO:0000256" key="3">
    <source>
        <dbReference type="ARBA" id="ARBA00022679"/>
    </source>
</evidence>
<proteinExistence type="inferred from homology"/>
<dbReference type="CDD" id="cd05403">
    <property type="entry name" value="NT_KNTase_like"/>
    <property type="match status" value="1"/>
</dbReference>
<keyword evidence="3 11" id="KW-0808">Transferase</keyword>
<keyword evidence="6" id="KW-0547">Nucleotide-binding</keyword>
<comment type="cofactor">
    <cofactor evidence="1">
        <name>Mg(2+)</name>
        <dbReference type="ChEBI" id="CHEBI:18420"/>
    </cofactor>
</comment>
<dbReference type="GO" id="GO:0005524">
    <property type="term" value="F:ATP binding"/>
    <property type="evidence" value="ECO:0007669"/>
    <property type="project" value="UniProtKB-KW"/>
</dbReference>
<sequence>MKRDDVLVTLREHESELRSAGVVRLSLFGSTARDDAGPDSDVDLLAAFDAARPLSLLDLIGIENRLADLLGRPVDLIEEGTLKPRFRHTASRDAVRAF</sequence>
<evidence type="ECO:0000259" key="10">
    <source>
        <dbReference type="Pfam" id="PF01909"/>
    </source>
</evidence>
<organism evidence="11">
    <name type="scientific">mine drainage metagenome</name>
    <dbReference type="NCBI Taxonomy" id="410659"/>
    <lineage>
        <taxon>unclassified sequences</taxon>
        <taxon>metagenomes</taxon>
        <taxon>ecological metagenomes</taxon>
    </lineage>
</organism>
<keyword evidence="4" id="KW-0548">Nucleotidyltransferase</keyword>
<gene>
    <name evidence="11" type="ORF">GALL_532770</name>
</gene>
<feature type="domain" description="Polymerase nucleotidyl transferase" evidence="10">
    <location>
        <begin position="11"/>
        <end position="89"/>
    </location>
</feature>
<evidence type="ECO:0000256" key="7">
    <source>
        <dbReference type="ARBA" id="ARBA00022840"/>
    </source>
</evidence>